<dbReference type="AlphaFoldDB" id="A0A7V8K7F2"/>
<dbReference type="PANTHER" id="PTHR41795">
    <property type="entry name" value="EXOPOLYSACCHARIDE SYNTHESIS PROTEIN"/>
    <property type="match status" value="1"/>
</dbReference>
<proteinExistence type="predicted"/>
<evidence type="ECO:0000313" key="3">
    <source>
        <dbReference type="Proteomes" id="UP000462066"/>
    </source>
</evidence>
<keyword evidence="3" id="KW-1185">Reference proteome</keyword>
<evidence type="ECO:0000313" key="2">
    <source>
        <dbReference type="EMBL" id="KAF1686484.1"/>
    </source>
</evidence>
<protein>
    <submittedName>
        <fullName evidence="2">Exopolysaccharide biosynthesis protein</fullName>
    </submittedName>
</protein>
<evidence type="ECO:0000256" key="1">
    <source>
        <dbReference type="SAM" id="Phobius"/>
    </source>
</evidence>
<name>A0A7V8K7F2_9GAMM</name>
<keyword evidence="1" id="KW-0812">Transmembrane</keyword>
<reference evidence="2 3" key="1">
    <citation type="submission" date="2017-10" db="EMBL/GenBank/DDBJ databases">
        <title>Whole genome sequencing of Pseudoxanthomonas broegbernensis DSM 12573(T).</title>
        <authorList>
            <person name="Kumar S."/>
            <person name="Bansal K."/>
            <person name="Kaur A."/>
            <person name="Patil P."/>
            <person name="Sharma S."/>
            <person name="Patil P.B."/>
        </authorList>
    </citation>
    <scope>NUCLEOTIDE SEQUENCE [LARGE SCALE GENOMIC DNA]</scope>
    <source>
        <strain evidence="2 3">DSM 12573</strain>
    </source>
</reference>
<comment type="caution">
    <text evidence="2">The sequence shown here is derived from an EMBL/GenBank/DDBJ whole genome shotgun (WGS) entry which is preliminary data.</text>
</comment>
<dbReference type="PIRSF" id="PIRSF033239">
    <property type="entry name" value="ExoD"/>
    <property type="match status" value="1"/>
</dbReference>
<gene>
    <name evidence="2" type="ORF">B1992_08010</name>
</gene>
<dbReference type="InterPro" id="IPR010331">
    <property type="entry name" value="ExoD"/>
</dbReference>
<accession>A0A7V8K7F2</accession>
<keyword evidence="1" id="KW-0472">Membrane</keyword>
<organism evidence="2 3">
    <name type="scientific">Pseudoxanthomonas broegbernensis</name>
    <dbReference type="NCBI Taxonomy" id="83619"/>
    <lineage>
        <taxon>Bacteria</taxon>
        <taxon>Pseudomonadati</taxon>
        <taxon>Pseudomonadota</taxon>
        <taxon>Gammaproteobacteria</taxon>
        <taxon>Lysobacterales</taxon>
        <taxon>Lysobacteraceae</taxon>
        <taxon>Pseudoxanthomonas</taxon>
    </lineage>
</organism>
<dbReference type="RefSeq" id="WP_162310956.1">
    <property type="nucleotide sequence ID" value="NZ_JACHGU010000002.1"/>
</dbReference>
<keyword evidence="1" id="KW-1133">Transmembrane helix</keyword>
<feature type="transmembrane region" description="Helical" evidence="1">
    <location>
        <begin position="139"/>
        <end position="172"/>
    </location>
</feature>
<dbReference type="Proteomes" id="UP000462066">
    <property type="component" value="Unassembled WGS sequence"/>
</dbReference>
<feature type="transmembrane region" description="Helical" evidence="1">
    <location>
        <begin position="44"/>
        <end position="77"/>
    </location>
</feature>
<sequence length="215" mass="23078">MPEPTPLLDAGAPLGEQLAAIIARLPEDRLSLRELLDAFGDEGLLLLVILLTLVFLIPVSIPGVSTVFGAAILLVGVSRLARRPLWLPRRLKDRALPAGRLRPGLTAGLRWVRRMERISRPRRLGALADGRVARWLNDLAFILAALLLMAPFGFVPFSNTLPALALLLYATGMIQRDGGAILLGHVANVGTMVYFAVLIGGGGMAAHGIFERLTG</sequence>
<feature type="transmembrane region" description="Helical" evidence="1">
    <location>
        <begin position="192"/>
        <end position="210"/>
    </location>
</feature>
<dbReference type="PANTHER" id="PTHR41795:SF1">
    <property type="entry name" value="EXOPOLYSACCHARIDE SYNTHESIS PROTEIN"/>
    <property type="match status" value="1"/>
</dbReference>
<dbReference type="EMBL" id="MWIP01000006">
    <property type="protein sequence ID" value="KAF1686484.1"/>
    <property type="molecule type" value="Genomic_DNA"/>
</dbReference>
<dbReference type="Pfam" id="PF06055">
    <property type="entry name" value="ExoD"/>
    <property type="match status" value="1"/>
</dbReference>